<gene>
    <name evidence="1" type="ORF">SAMN04515677_10684</name>
</gene>
<evidence type="ECO:0000313" key="1">
    <source>
        <dbReference type="EMBL" id="SDM18003.1"/>
    </source>
</evidence>
<dbReference type="RefSeq" id="WP_242872431.1">
    <property type="nucleotide sequence ID" value="NZ_FNGW01000006.1"/>
</dbReference>
<evidence type="ECO:0000313" key="2">
    <source>
        <dbReference type="Proteomes" id="UP000199068"/>
    </source>
</evidence>
<name>A0A1G9R456_9FIRM</name>
<dbReference type="Proteomes" id="UP000199068">
    <property type="component" value="Unassembled WGS sequence"/>
</dbReference>
<accession>A0A1G9R456</accession>
<organism evidence="1 2">
    <name type="scientific">Romboutsia lituseburensis DSM 797</name>
    <dbReference type="NCBI Taxonomy" id="1121325"/>
    <lineage>
        <taxon>Bacteria</taxon>
        <taxon>Bacillati</taxon>
        <taxon>Bacillota</taxon>
        <taxon>Clostridia</taxon>
        <taxon>Peptostreptococcales</taxon>
        <taxon>Peptostreptococcaceae</taxon>
        <taxon>Romboutsia</taxon>
    </lineage>
</organism>
<dbReference type="AlphaFoldDB" id="A0A1G9R456"/>
<dbReference type="STRING" id="1121325.SAMN04515677_10684"/>
<proteinExistence type="predicted"/>
<reference evidence="1 2" key="1">
    <citation type="submission" date="2016-10" db="EMBL/GenBank/DDBJ databases">
        <authorList>
            <person name="de Groot N.N."/>
        </authorList>
    </citation>
    <scope>NUCLEOTIDE SEQUENCE [LARGE SCALE GENOMIC DNA]</scope>
    <source>
        <strain evidence="1 2">DSM 797</strain>
    </source>
</reference>
<dbReference type="EMBL" id="FNGW01000006">
    <property type="protein sequence ID" value="SDM18003.1"/>
    <property type="molecule type" value="Genomic_DNA"/>
</dbReference>
<protein>
    <submittedName>
        <fullName evidence="1">Uncharacterized protein</fullName>
    </submittedName>
</protein>
<keyword evidence="2" id="KW-1185">Reference proteome</keyword>
<sequence>MMKDDIIKKAYISAFDINDNGLKDLLIINTKCLVDDATQRYVYIDNNRLKDELIYYNYYGEKPIYNNILNILLPIILSNTNILKSEEVIIDMVNKYIKYLKREDYLFEYILSAVVYNNVIHKIIEDKNIKYEELLQDSKQRIIGFSIELDKMNTIKFQMARIKAIQEIDKYIDLKIEDYNEEKILCSVLNILYDIYIENRDIENDGIISIKKSILSILGEEENLNIDNIDFVLSMSEYIIKLRKYKINKKIYDKKADPRSLIKLETGESALDPIFNQITIVSKNFNNNILNMTIKAKSGIYELKFRKS</sequence>